<name>A0A372M8F0_9ACTN</name>
<dbReference type="InterPro" id="IPR000600">
    <property type="entry name" value="ROK"/>
</dbReference>
<comment type="caution">
    <text evidence="2">The sequence shown here is derived from an EMBL/GenBank/DDBJ whole genome shotgun (WGS) entry which is preliminary data.</text>
</comment>
<evidence type="ECO:0000313" key="2">
    <source>
        <dbReference type="EMBL" id="RFU87151.1"/>
    </source>
</evidence>
<reference evidence="2 3" key="1">
    <citation type="submission" date="2018-08" db="EMBL/GenBank/DDBJ databases">
        <title>Isolation, diversity and antifungal activity of Actinobacteria from wheat.</title>
        <authorList>
            <person name="Han C."/>
        </authorList>
    </citation>
    <scope>NUCLEOTIDE SEQUENCE [LARGE SCALE GENOMIC DNA]</scope>
    <source>
        <strain evidence="2 3">NEAU-YY421</strain>
    </source>
</reference>
<sequence length="307" mass="31272">MPYPVLEMGGTHVTAALVDLAAGTVHGEPARESLSPQGSADEVLGGLARAASRIGAPRDARWGVAVPGPFAYETGVALFEGVGKFDALYGVDVGAALRALIRPEPAALRFVNDADAFGLGEYAAGAAAGHQRAVCLTLGSGVGSAFLSDGMPVNDGPAVPPEGSTHRLFVDGRPLEDTVSRRAIRAAYARAAGCGGDEVPDVRAIAARAREGDRVAGDVLDHAFRSLGGAIAPWLDRFAASVLVVGGSIAGSWDRVAGPLREGLADAGAPEVRLAPAEQPERAPLLGAARWAALGSVGREPDPAVRL</sequence>
<protein>
    <submittedName>
        <fullName evidence="2">ROK family protein</fullName>
    </submittedName>
</protein>
<dbReference type="InterPro" id="IPR043129">
    <property type="entry name" value="ATPase_NBD"/>
</dbReference>
<keyword evidence="3" id="KW-1185">Reference proteome</keyword>
<dbReference type="Pfam" id="PF00480">
    <property type="entry name" value="ROK"/>
    <property type="match status" value="2"/>
</dbReference>
<proteinExistence type="inferred from homology"/>
<comment type="similarity">
    <text evidence="1">Belongs to the ROK (NagC/XylR) family.</text>
</comment>
<gene>
    <name evidence="2" type="ORF">DY218_08510</name>
</gene>
<dbReference type="Proteomes" id="UP000263094">
    <property type="component" value="Unassembled WGS sequence"/>
</dbReference>
<dbReference type="CDD" id="cd23763">
    <property type="entry name" value="ASKHA_ATPase_ROK"/>
    <property type="match status" value="1"/>
</dbReference>
<dbReference type="AlphaFoldDB" id="A0A372M8F0"/>
<dbReference type="EMBL" id="QUAK01000042">
    <property type="protein sequence ID" value="RFU87151.1"/>
    <property type="molecule type" value="Genomic_DNA"/>
</dbReference>
<dbReference type="Gene3D" id="3.30.420.40">
    <property type="match status" value="2"/>
</dbReference>
<organism evidence="2 3">
    <name type="scientific">Streptomyces triticagri</name>
    <dbReference type="NCBI Taxonomy" id="2293568"/>
    <lineage>
        <taxon>Bacteria</taxon>
        <taxon>Bacillati</taxon>
        <taxon>Actinomycetota</taxon>
        <taxon>Actinomycetes</taxon>
        <taxon>Kitasatosporales</taxon>
        <taxon>Streptomycetaceae</taxon>
        <taxon>Streptomyces</taxon>
    </lineage>
</organism>
<accession>A0A372M8F0</accession>
<evidence type="ECO:0000313" key="3">
    <source>
        <dbReference type="Proteomes" id="UP000263094"/>
    </source>
</evidence>
<dbReference type="PANTHER" id="PTHR18964:SF169">
    <property type="entry name" value="N-ACETYLMANNOSAMINE KINASE"/>
    <property type="match status" value="1"/>
</dbReference>
<evidence type="ECO:0000256" key="1">
    <source>
        <dbReference type="ARBA" id="ARBA00006479"/>
    </source>
</evidence>
<dbReference type="PANTHER" id="PTHR18964">
    <property type="entry name" value="ROK (REPRESSOR, ORF, KINASE) FAMILY"/>
    <property type="match status" value="1"/>
</dbReference>
<dbReference type="OrthoDB" id="49666at2"/>
<dbReference type="SUPFAM" id="SSF53067">
    <property type="entry name" value="Actin-like ATPase domain"/>
    <property type="match status" value="1"/>
</dbReference>